<sequence>MRVFLVDDHSLFRGGLESLLEKRADLEVVGMASSGAEALERVPELRPDIVLLDLKMPGMDGLETLRRLVDAGIEGRVVMLTVSDDEEDLVAALRSGASGYLLKDAEPAELNRSLDRVLAGETVIAPSLTGSLAQVVRGEDREEDVGPLDELTPREREILRHIALGESNKAIARALDISPDTVKLHVKNLLRKLGVGSRVSAAILATRHGLVEE</sequence>
<evidence type="ECO:0000259" key="6">
    <source>
        <dbReference type="PROSITE" id="PS50043"/>
    </source>
</evidence>
<dbReference type="CDD" id="cd06170">
    <property type="entry name" value="LuxR_C_like"/>
    <property type="match status" value="1"/>
</dbReference>
<dbReference type="InterPro" id="IPR039420">
    <property type="entry name" value="WalR-like"/>
</dbReference>
<dbReference type="SUPFAM" id="SSF46894">
    <property type="entry name" value="C-terminal effector domain of the bipartite response regulators"/>
    <property type="match status" value="1"/>
</dbReference>
<evidence type="ECO:0000259" key="7">
    <source>
        <dbReference type="PROSITE" id="PS50110"/>
    </source>
</evidence>
<dbReference type="InterPro" id="IPR000792">
    <property type="entry name" value="Tscrpt_reg_LuxR_C"/>
</dbReference>
<evidence type="ECO:0000313" key="9">
    <source>
        <dbReference type="Proteomes" id="UP000183104"/>
    </source>
</evidence>
<evidence type="ECO:0000256" key="3">
    <source>
        <dbReference type="ARBA" id="ARBA00023125"/>
    </source>
</evidence>
<dbReference type="Gene3D" id="3.40.50.2300">
    <property type="match status" value="1"/>
</dbReference>
<dbReference type="PROSITE" id="PS50110">
    <property type="entry name" value="RESPONSE_REGULATORY"/>
    <property type="match status" value="1"/>
</dbReference>
<dbReference type="Pfam" id="PF00196">
    <property type="entry name" value="GerE"/>
    <property type="match status" value="1"/>
</dbReference>
<dbReference type="Proteomes" id="UP000183104">
    <property type="component" value="Unassembled WGS sequence"/>
</dbReference>
<proteinExistence type="predicted"/>
<dbReference type="InterPro" id="IPR058245">
    <property type="entry name" value="NreC/VraR/RcsB-like_REC"/>
</dbReference>
<evidence type="ECO:0000256" key="4">
    <source>
        <dbReference type="ARBA" id="ARBA00023163"/>
    </source>
</evidence>
<organism evidence="8 9">
    <name type="scientific">Thiohalorhabdus denitrificans</name>
    <dbReference type="NCBI Taxonomy" id="381306"/>
    <lineage>
        <taxon>Bacteria</taxon>
        <taxon>Pseudomonadati</taxon>
        <taxon>Pseudomonadota</taxon>
        <taxon>Gammaproteobacteria</taxon>
        <taxon>Thiohalorhabdales</taxon>
        <taxon>Thiohalorhabdaceae</taxon>
        <taxon>Thiohalorhabdus</taxon>
    </lineage>
</organism>
<keyword evidence="2" id="KW-0805">Transcription regulation</keyword>
<feature type="modified residue" description="4-aspartylphosphate" evidence="5">
    <location>
        <position position="53"/>
    </location>
</feature>
<dbReference type="SMART" id="SM00448">
    <property type="entry name" value="REC"/>
    <property type="match status" value="1"/>
</dbReference>
<name>A0A1G5F6Z6_9GAMM</name>
<dbReference type="PROSITE" id="PS50043">
    <property type="entry name" value="HTH_LUXR_2"/>
    <property type="match status" value="1"/>
</dbReference>
<dbReference type="SMART" id="SM00421">
    <property type="entry name" value="HTH_LUXR"/>
    <property type="match status" value="1"/>
</dbReference>
<dbReference type="PANTHER" id="PTHR43214">
    <property type="entry name" value="TWO-COMPONENT RESPONSE REGULATOR"/>
    <property type="match status" value="1"/>
</dbReference>
<reference evidence="9" key="1">
    <citation type="submission" date="2016-10" db="EMBL/GenBank/DDBJ databases">
        <authorList>
            <person name="Varghese N."/>
        </authorList>
    </citation>
    <scope>NUCLEOTIDE SEQUENCE [LARGE SCALE GENOMIC DNA]</scope>
    <source>
        <strain evidence="9">HL 19</strain>
    </source>
</reference>
<keyword evidence="3" id="KW-0238">DNA-binding</keyword>
<protein>
    <submittedName>
        <fullName evidence="8">Two component transcriptional regulator, LuxR family</fullName>
    </submittedName>
</protein>
<evidence type="ECO:0000256" key="5">
    <source>
        <dbReference type="PROSITE-ProRule" id="PRU00169"/>
    </source>
</evidence>
<evidence type="ECO:0000256" key="2">
    <source>
        <dbReference type="ARBA" id="ARBA00023015"/>
    </source>
</evidence>
<dbReference type="SUPFAM" id="SSF52172">
    <property type="entry name" value="CheY-like"/>
    <property type="match status" value="1"/>
</dbReference>
<keyword evidence="1 5" id="KW-0597">Phosphoprotein</keyword>
<dbReference type="GO" id="GO:0003677">
    <property type="term" value="F:DNA binding"/>
    <property type="evidence" value="ECO:0007669"/>
    <property type="project" value="UniProtKB-KW"/>
</dbReference>
<dbReference type="InterPro" id="IPR001789">
    <property type="entry name" value="Sig_transdc_resp-reg_receiver"/>
</dbReference>
<dbReference type="STRING" id="381306.AN478_04975"/>
<keyword evidence="4" id="KW-0804">Transcription</keyword>
<dbReference type="PROSITE" id="PS00622">
    <property type="entry name" value="HTH_LUXR_1"/>
    <property type="match status" value="1"/>
</dbReference>
<dbReference type="PANTHER" id="PTHR43214:SF41">
    <property type="entry name" value="NITRATE_NITRITE RESPONSE REGULATOR PROTEIN NARP"/>
    <property type="match status" value="1"/>
</dbReference>
<dbReference type="EMBL" id="FMUN01000005">
    <property type="protein sequence ID" value="SCY35005.1"/>
    <property type="molecule type" value="Genomic_DNA"/>
</dbReference>
<gene>
    <name evidence="8" type="ORF">SAMN05661077_1828</name>
</gene>
<feature type="domain" description="Response regulatory" evidence="7">
    <location>
        <begin position="2"/>
        <end position="118"/>
    </location>
</feature>
<dbReference type="GO" id="GO:0000160">
    <property type="term" value="P:phosphorelay signal transduction system"/>
    <property type="evidence" value="ECO:0007669"/>
    <property type="project" value="InterPro"/>
</dbReference>
<accession>A0A1G5F6Z6</accession>
<feature type="domain" description="HTH luxR-type" evidence="6">
    <location>
        <begin position="144"/>
        <end position="209"/>
    </location>
</feature>
<dbReference type="GO" id="GO:0006355">
    <property type="term" value="P:regulation of DNA-templated transcription"/>
    <property type="evidence" value="ECO:0007669"/>
    <property type="project" value="InterPro"/>
</dbReference>
<evidence type="ECO:0000256" key="1">
    <source>
        <dbReference type="ARBA" id="ARBA00022553"/>
    </source>
</evidence>
<dbReference type="PRINTS" id="PR00038">
    <property type="entry name" value="HTHLUXR"/>
</dbReference>
<dbReference type="AlphaFoldDB" id="A0A1G5F6Z6"/>
<dbReference type="InterPro" id="IPR011006">
    <property type="entry name" value="CheY-like_superfamily"/>
</dbReference>
<dbReference type="InterPro" id="IPR016032">
    <property type="entry name" value="Sig_transdc_resp-reg_C-effctor"/>
</dbReference>
<keyword evidence="9" id="KW-1185">Reference proteome</keyword>
<evidence type="ECO:0000313" key="8">
    <source>
        <dbReference type="EMBL" id="SCY35005.1"/>
    </source>
</evidence>
<dbReference type="CDD" id="cd17535">
    <property type="entry name" value="REC_NarL-like"/>
    <property type="match status" value="1"/>
</dbReference>
<dbReference type="Pfam" id="PF00072">
    <property type="entry name" value="Response_reg"/>
    <property type="match status" value="1"/>
</dbReference>